<dbReference type="Proteomes" id="UP000694408">
    <property type="component" value="Unplaced"/>
</dbReference>
<keyword evidence="3" id="KW-0539">Nucleus</keyword>
<reference evidence="6" key="2">
    <citation type="submission" date="2025-09" db="UniProtKB">
        <authorList>
            <consortium name="Ensembl"/>
        </authorList>
    </citation>
    <scope>IDENTIFICATION</scope>
</reference>
<evidence type="ECO:0000256" key="3">
    <source>
        <dbReference type="ARBA" id="ARBA00023242"/>
    </source>
</evidence>
<protein>
    <recommendedName>
        <fullName evidence="5">Transcription initiation factor IIA gamma subunit C-terminal domain-containing protein</fullName>
    </recommendedName>
</protein>
<dbReference type="InterPro" id="IPR009088">
    <property type="entry name" value="TFIIA_b-brl"/>
</dbReference>
<dbReference type="InterPro" id="IPR015871">
    <property type="entry name" value="TFIIA_gsu_C"/>
</dbReference>
<dbReference type="GO" id="GO:0006367">
    <property type="term" value="P:transcription initiation at RNA polymerase II promoter"/>
    <property type="evidence" value="ECO:0007669"/>
    <property type="project" value="InterPro"/>
</dbReference>
<dbReference type="SUPFAM" id="SSF50784">
    <property type="entry name" value="Transcription factor IIA (TFIIA), beta-barrel domain"/>
    <property type="match status" value="1"/>
</dbReference>
<dbReference type="Ensembl" id="ENSJHYT00000023795.1">
    <property type="protein sequence ID" value="ENSJHYP00000019733.1"/>
    <property type="gene ID" value="ENSJHYG00000014995.1"/>
</dbReference>
<sequence>MSAHALIIPFVLLYQVLQNITKKTHQQKPDGLTCPQQITHLLALHLIFLFDSQLQIPHKNFYENIWTSILSDVKFREATDLRKVDKRKIAACYGKTLTPLQ</sequence>
<evidence type="ECO:0000313" key="6">
    <source>
        <dbReference type="Ensembl" id="ENSJHYP00000019733.1"/>
    </source>
</evidence>
<evidence type="ECO:0000313" key="7">
    <source>
        <dbReference type="Proteomes" id="UP000694408"/>
    </source>
</evidence>
<proteinExistence type="predicted"/>
<name>A0A8C5NS09_JUNHY</name>
<evidence type="ECO:0000256" key="1">
    <source>
        <dbReference type="ARBA" id="ARBA00004123"/>
    </source>
</evidence>
<evidence type="ECO:0000256" key="4">
    <source>
        <dbReference type="SAM" id="SignalP"/>
    </source>
</evidence>
<evidence type="ECO:0000259" key="5">
    <source>
        <dbReference type="Pfam" id="PF02751"/>
    </source>
</evidence>
<keyword evidence="4" id="KW-0732">Signal</keyword>
<dbReference type="GO" id="GO:0005672">
    <property type="term" value="C:transcription factor TFIIA complex"/>
    <property type="evidence" value="ECO:0007669"/>
    <property type="project" value="InterPro"/>
</dbReference>
<dbReference type="AlphaFoldDB" id="A0A8C5NS09"/>
<keyword evidence="7" id="KW-1185">Reference proteome</keyword>
<feature type="signal peptide" evidence="4">
    <location>
        <begin position="1"/>
        <end position="18"/>
    </location>
</feature>
<evidence type="ECO:0000256" key="2">
    <source>
        <dbReference type="ARBA" id="ARBA00023163"/>
    </source>
</evidence>
<accession>A0A8C5NS09</accession>
<keyword evidence="2" id="KW-0804">Transcription</keyword>
<reference evidence="6" key="1">
    <citation type="submission" date="2025-08" db="UniProtKB">
        <authorList>
            <consortium name="Ensembl"/>
        </authorList>
    </citation>
    <scope>IDENTIFICATION</scope>
</reference>
<feature type="chain" id="PRO_5034389851" description="Transcription initiation factor IIA gamma subunit C-terminal domain-containing protein" evidence="4">
    <location>
        <begin position="19"/>
        <end position="101"/>
    </location>
</feature>
<organism evidence="6 7">
    <name type="scientific">Junco hyemalis</name>
    <name type="common">Dark-eyed junco</name>
    <dbReference type="NCBI Taxonomy" id="40217"/>
    <lineage>
        <taxon>Eukaryota</taxon>
        <taxon>Metazoa</taxon>
        <taxon>Chordata</taxon>
        <taxon>Craniata</taxon>
        <taxon>Vertebrata</taxon>
        <taxon>Euteleostomi</taxon>
        <taxon>Archelosauria</taxon>
        <taxon>Archosauria</taxon>
        <taxon>Dinosauria</taxon>
        <taxon>Saurischia</taxon>
        <taxon>Theropoda</taxon>
        <taxon>Coelurosauria</taxon>
        <taxon>Aves</taxon>
        <taxon>Neognathae</taxon>
        <taxon>Neoaves</taxon>
        <taxon>Telluraves</taxon>
        <taxon>Australaves</taxon>
        <taxon>Passeriformes</taxon>
        <taxon>Passerellidae</taxon>
        <taxon>Junco</taxon>
    </lineage>
</organism>
<dbReference type="Gene3D" id="2.30.18.10">
    <property type="entry name" value="Transcription factor IIA (TFIIA), beta-barrel domain"/>
    <property type="match status" value="1"/>
</dbReference>
<dbReference type="Pfam" id="PF02751">
    <property type="entry name" value="TFIIA_gamma_C"/>
    <property type="match status" value="1"/>
</dbReference>
<feature type="domain" description="Transcription initiation factor IIA gamma subunit C-terminal" evidence="5">
    <location>
        <begin position="60"/>
        <end position="93"/>
    </location>
</feature>
<comment type="subcellular location">
    <subcellularLocation>
        <location evidence="1">Nucleus</location>
    </subcellularLocation>
</comment>